<name>A0ABD4T5N0_9CYAN</name>
<feature type="transmembrane region" description="Helical" evidence="1">
    <location>
        <begin position="67"/>
        <end position="88"/>
    </location>
</feature>
<keyword evidence="1" id="KW-0472">Membrane</keyword>
<accession>A0ABD4T5N0</accession>
<dbReference type="RefSeq" id="WP_166275624.1">
    <property type="nucleotide sequence ID" value="NZ_JTHE03000079.1"/>
</dbReference>
<keyword evidence="1" id="KW-1133">Transmembrane helix</keyword>
<keyword evidence="3" id="KW-1185">Reference proteome</keyword>
<dbReference type="EMBL" id="JTHE03000079">
    <property type="protein sequence ID" value="MCM1983941.1"/>
    <property type="molecule type" value="Genomic_DNA"/>
</dbReference>
<gene>
    <name evidence="2" type="ORF">QQ91_0014050</name>
</gene>
<evidence type="ECO:0000313" key="3">
    <source>
        <dbReference type="Proteomes" id="UP000031561"/>
    </source>
</evidence>
<organism evidence="2 3">
    <name type="scientific">Lyngbya confervoides BDU141951</name>
    <dbReference type="NCBI Taxonomy" id="1574623"/>
    <lineage>
        <taxon>Bacteria</taxon>
        <taxon>Bacillati</taxon>
        <taxon>Cyanobacteriota</taxon>
        <taxon>Cyanophyceae</taxon>
        <taxon>Oscillatoriophycideae</taxon>
        <taxon>Oscillatoriales</taxon>
        <taxon>Microcoleaceae</taxon>
        <taxon>Lyngbya</taxon>
    </lineage>
</organism>
<dbReference type="InterPro" id="IPR005625">
    <property type="entry name" value="PepSY-ass_TM"/>
</dbReference>
<feature type="transmembrane region" description="Helical" evidence="1">
    <location>
        <begin position="16"/>
        <end position="37"/>
    </location>
</feature>
<comment type="caution">
    <text evidence="2">The sequence shown here is derived from an EMBL/GenBank/DDBJ whole genome shotgun (WGS) entry which is preliminary data.</text>
</comment>
<sequence>MKQVDWSQVRKIHRKIAPLLFLPLLISAATGVLYRIGRSWFQIPLAWANLLLNLHQGEYLGEKLVPVYVLSLGLGLLGLLVTGLVLFFRRNHPLRIALSSPSRRQIHRMAAILGAIPLFVSAITGIALRIGKDWLGLAPSQTALLLKIHQGSYWGDQGRPFYILWVGLTLGLLLGTGLPMTRIFSLPRRIR</sequence>
<feature type="transmembrane region" description="Helical" evidence="1">
    <location>
        <begin position="162"/>
        <end position="184"/>
    </location>
</feature>
<reference evidence="2 3" key="1">
    <citation type="journal article" date="2015" name="Genome Announc.">
        <title>Draft Genome Sequence of Filamentous Marine Cyanobacterium Lyngbya confervoides Strain BDU141951.</title>
        <authorList>
            <person name="Chandrababunaidu M.M."/>
            <person name="Sen D."/>
            <person name="Tripathy S."/>
        </authorList>
    </citation>
    <scope>NUCLEOTIDE SEQUENCE [LARGE SCALE GENOMIC DNA]</scope>
    <source>
        <strain evidence="2 3">BDU141951</strain>
    </source>
</reference>
<dbReference type="Proteomes" id="UP000031561">
    <property type="component" value="Unassembled WGS sequence"/>
</dbReference>
<evidence type="ECO:0000313" key="2">
    <source>
        <dbReference type="EMBL" id="MCM1983941.1"/>
    </source>
</evidence>
<feature type="transmembrane region" description="Helical" evidence="1">
    <location>
        <begin position="109"/>
        <end position="130"/>
    </location>
</feature>
<evidence type="ECO:0000256" key="1">
    <source>
        <dbReference type="SAM" id="Phobius"/>
    </source>
</evidence>
<proteinExistence type="predicted"/>
<dbReference type="Pfam" id="PF03929">
    <property type="entry name" value="PepSY_TM"/>
    <property type="match status" value="1"/>
</dbReference>
<keyword evidence="1" id="KW-0812">Transmembrane</keyword>
<dbReference type="AlphaFoldDB" id="A0ABD4T5N0"/>
<protein>
    <submittedName>
        <fullName evidence="2">PepSY domain-containing protein</fullName>
    </submittedName>
</protein>